<dbReference type="PANTHER" id="PTHR30204">
    <property type="entry name" value="REDOX-CYCLING DRUG-SENSING TRANSCRIPTIONAL ACTIVATOR SOXR"/>
    <property type="match status" value="1"/>
</dbReference>
<evidence type="ECO:0000256" key="2">
    <source>
        <dbReference type="SAM" id="Coils"/>
    </source>
</evidence>
<dbReference type="EMBL" id="CP020867">
    <property type="protein sequence ID" value="ARJ57454.1"/>
    <property type="molecule type" value="Genomic_DNA"/>
</dbReference>
<dbReference type="SUPFAM" id="SSF46955">
    <property type="entry name" value="Putative DNA-binding domain"/>
    <property type="match status" value="1"/>
</dbReference>
<dbReference type="Gene3D" id="1.10.1660.10">
    <property type="match status" value="1"/>
</dbReference>
<accession>A0A1W6BZE5</accession>
<dbReference type="InterPro" id="IPR047057">
    <property type="entry name" value="MerR_fam"/>
</dbReference>
<keyword evidence="2" id="KW-0175">Coiled coil</keyword>
<feature type="domain" description="HTH merR-type" evidence="3">
    <location>
        <begin position="1"/>
        <end position="71"/>
    </location>
</feature>
<dbReference type="eggNOG" id="COG0789">
    <property type="taxonomic scope" value="Bacteria"/>
</dbReference>
<protein>
    <submittedName>
        <fullName evidence="4">Transcriptional regulator, MerR family</fullName>
    </submittedName>
</protein>
<reference evidence="4 5" key="1">
    <citation type="submission" date="2017-04" db="EMBL/GenBank/DDBJ databases">
        <title>Complete genome sequence of the Campylobacter cuniculorum type strain LMG24588.</title>
        <authorList>
            <person name="Miller W.G."/>
            <person name="Yee E."/>
            <person name="Revez J."/>
            <person name="Bono J.L."/>
            <person name="Rossi M."/>
        </authorList>
    </citation>
    <scope>NUCLEOTIDE SEQUENCE [LARGE SCALE GENOMIC DNA]</scope>
    <source>
        <strain evidence="4 5">LMG 24588</strain>
    </source>
</reference>
<evidence type="ECO:0000313" key="5">
    <source>
        <dbReference type="Proteomes" id="UP000192902"/>
    </source>
</evidence>
<dbReference type="Proteomes" id="UP000192902">
    <property type="component" value="Chromosome"/>
</dbReference>
<dbReference type="RefSeq" id="WP_027304899.1">
    <property type="nucleotide sequence ID" value="NZ_CP020867.1"/>
</dbReference>
<dbReference type="PANTHER" id="PTHR30204:SF83">
    <property type="entry name" value="TRANSCRIPTIONAL REGULATOR, MERR FAMILY"/>
    <property type="match status" value="1"/>
</dbReference>
<gene>
    <name evidence="4" type="ORF">CCUN_1893</name>
</gene>
<dbReference type="InterPro" id="IPR009061">
    <property type="entry name" value="DNA-bd_dom_put_sf"/>
</dbReference>
<dbReference type="STRING" id="1121267.CCUN_1893"/>
<evidence type="ECO:0000259" key="3">
    <source>
        <dbReference type="PROSITE" id="PS50937"/>
    </source>
</evidence>
<dbReference type="OrthoDB" id="9802944at2"/>
<dbReference type="Pfam" id="PF13411">
    <property type="entry name" value="MerR_1"/>
    <property type="match status" value="1"/>
</dbReference>
<proteinExistence type="predicted"/>
<feature type="coiled-coil region" evidence="2">
    <location>
        <begin position="76"/>
        <end position="110"/>
    </location>
</feature>
<name>A0A1W6BZE5_9BACT</name>
<sequence length="142" mass="16998">MSYTIIEVERKTGIASRKLRFWADKGLFPFLEKDKNGVRYFSEQDLQWVIWVNCFRQIGMSIQNIKNYIELCIKGANTMQERLEIILNEKQKIINQISDLQNILEKLDYKTKDYKNMIAENKDKFNPVSKDYIKTKIKKHKN</sequence>
<dbReference type="PROSITE" id="PS50937">
    <property type="entry name" value="HTH_MERR_2"/>
    <property type="match status" value="1"/>
</dbReference>
<keyword evidence="1" id="KW-0238">DNA-binding</keyword>
<dbReference type="AlphaFoldDB" id="A0A1W6BZE5"/>
<organism evidence="4 5">
    <name type="scientific">Campylobacter cuniculorum DSM 23162 = LMG 24588</name>
    <dbReference type="NCBI Taxonomy" id="1121267"/>
    <lineage>
        <taxon>Bacteria</taxon>
        <taxon>Pseudomonadati</taxon>
        <taxon>Campylobacterota</taxon>
        <taxon>Epsilonproteobacteria</taxon>
        <taxon>Campylobacterales</taxon>
        <taxon>Campylobacteraceae</taxon>
        <taxon>Campylobacter</taxon>
    </lineage>
</organism>
<dbReference type="InterPro" id="IPR000551">
    <property type="entry name" value="MerR-type_HTH_dom"/>
</dbReference>
<dbReference type="SMART" id="SM00422">
    <property type="entry name" value="HTH_MERR"/>
    <property type="match status" value="1"/>
</dbReference>
<dbReference type="GO" id="GO:0003700">
    <property type="term" value="F:DNA-binding transcription factor activity"/>
    <property type="evidence" value="ECO:0007669"/>
    <property type="project" value="InterPro"/>
</dbReference>
<dbReference type="GO" id="GO:0003677">
    <property type="term" value="F:DNA binding"/>
    <property type="evidence" value="ECO:0007669"/>
    <property type="project" value="UniProtKB-KW"/>
</dbReference>
<evidence type="ECO:0000256" key="1">
    <source>
        <dbReference type="ARBA" id="ARBA00023125"/>
    </source>
</evidence>
<dbReference type="CDD" id="cd01109">
    <property type="entry name" value="HTH_YyaN"/>
    <property type="match status" value="1"/>
</dbReference>
<dbReference type="KEGG" id="ccun:CCUN_1893"/>
<evidence type="ECO:0000313" key="4">
    <source>
        <dbReference type="EMBL" id="ARJ57454.1"/>
    </source>
</evidence>